<protein>
    <submittedName>
        <fullName evidence="1">Uncharacterized protein</fullName>
    </submittedName>
</protein>
<organism evidence="1 2">
    <name type="scientific">Pluteus cervinus</name>
    <dbReference type="NCBI Taxonomy" id="181527"/>
    <lineage>
        <taxon>Eukaryota</taxon>
        <taxon>Fungi</taxon>
        <taxon>Dikarya</taxon>
        <taxon>Basidiomycota</taxon>
        <taxon>Agaricomycotina</taxon>
        <taxon>Agaricomycetes</taxon>
        <taxon>Agaricomycetidae</taxon>
        <taxon>Agaricales</taxon>
        <taxon>Pluteineae</taxon>
        <taxon>Pluteaceae</taxon>
        <taxon>Pluteus</taxon>
    </lineage>
</organism>
<dbReference type="Proteomes" id="UP000308600">
    <property type="component" value="Unassembled WGS sequence"/>
</dbReference>
<evidence type="ECO:0000313" key="1">
    <source>
        <dbReference type="EMBL" id="TFK66614.1"/>
    </source>
</evidence>
<name>A0ACD3AMQ1_9AGAR</name>
<accession>A0ACD3AMQ1</accession>
<dbReference type="EMBL" id="ML208399">
    <property type="protein sequence ID" value="TFK66614.1"/>
    <property type="molecule type" value="Genomic_DNA"/>
</dbReference>
<sequence>MNHRPDILYSYTAGPGSFEPIPPWSAVGSPPMQQPPSTTFAMSSGPTMFMHGLADSEAGFSGDQDRNATSMALVLSGAPGSDGVSLEAMSRTLADQEVALAFFGTARTSARGYINSYDEVVTPTVYTSPAIEHALNNTGAFENSFGPAAVMIPTAAEVGLSTPFERPVLAPEVCGGCPRRVVHPVRCSESHVFCTRCILDLVEIHMDQLIQDGRRPDSPALDHTIPCLHPGCSGSLALAERWELFVEQVKLRNSFDADQSIKMCLRCGWLHPLMPWEESIMCDPVTGGCNADIGFIDMRQEPNQVREYNAYPGPSGGHPRASLTSERFRATPYQASARQDTGDNEMRAKMLAAAQSRMKKNNPTRRVPTRFHRNVRLS</sequence>
<evidence type="ECO:0000313" key="2">
    <source>
        <dbReference type="Proteomes" id="UP000308600"/>
    </source>
</evidence>
<proteinExistence type="predicted"/>
<reference evidence="1 2" key="1">
    <citation type="journal article" date="2019" name="Nat. Ecol. Evol.">
        <title>Megaphylogeny resolves global patterns of mushroom evolution.</title>
        <authorList>
            <person name="Varga T."/>
            <person name="Krizsan K."/>
            <person name="Foldi C."/>
            <person name="Dima B."/>
            <person name="Sanchez-Garcia M."/>
            <person name="Sanchez-Ramirez S."/>
            <person name="Szollosi G.J."/>
            <person name="Szarkandi J.G."/>
            <person name="Papp V."/>
            <person name="Albert L."/>
            <person name="Andreopoulos W."/>
            <person name="Angelini C."/>
            <person name="Antonin V."/>
            <person name="Barry K.W."/>
            <person name="Bougher N.L."/>
            <person name="Buchanan P."/>
            <person name="Buyck B."/>
            <person name="Bense V."/>
            <person name="Catcheside P."/>
            <person name="Chovatia M."/>
            <person name="Cooper J."/>
            <person name="Damon W."/>
            <person name="Desjardin D."/>
            <person name="Finy P."/>
            <person name="Geml J."/>
            <person name="Haridas S."/>
            <person name="Hughes K."/>
            <person name="Justo A."/>
            <person name="Karasinski D."/>
            <person name="Kautmanova I."/>
            <person name="Kiss B."/>
            <person name="Kocsube S."/>
            <person name="Kotiranta H."/>
            <person name="LaButti K.M."/>
            <person name="Lechner B.E."/>
            <person name="Liimatainen K."/>
            <person name="Lipzen A."/>
            <person name="Lukacs Z."/>
            <person name="Mihaltcheva S."/>
            <person name="Morgado L.N."/>
            <person name="Niskanen T."/>
            <person name="Noordeloos M.E."/>
            <person name="Ohm R.A."/>
            <person name="Ortiz-Santana B."/>
            <person name="Ovrebo C."/>
            <person name="Racz N."/>
            <person name="Riley R."/>
            <person name="Savchenko A."/>
            <person name="Shiryaev A."/>
            <person name="Soop K."/>
            <person name="Spirin V."/>
            <person name="Szebenyi C."/>
            <person name="Tomsovsky M."/>
            <person name="Tulloss R.E."/>
            <person name="Uehling J."/>
            <person name="Grigoriev I.V."/>
            <person name="Vagvolgyi C."/>
            <person name="Papp T."/>
            <person name="Martin F.M."/>
            <person name="Miettinen O."/>
            <person name="Hibbett D.S."/>
            <person name="Nagy L.G."/>
        </authorList>
    </citation>
    <scope>NUCLEOTIDE SEQUENCE [LARGE SCALE GENOMIC DNA]</scope>
    <source>
        <strain evidence="1 2">NL-1719</strain>
    </source>
</reference>
<gene>
    <name evidence="1" type="ORF">BDN72DRAFT_140937</name>
</gene>
<keyword evidence="2" id="KW-1185">Reference proteome</keyword>